<proteinExistence type="inferred from homology"/>
<gene>
    <name evidence="3" type="ORF">BEU03_02265</name>
</gene>
<dbReference type="PANTHER" id="PTHR30486">
    <property type="entry name" value="TWITCHING MOTILITY PROTEIN PILT"/>
    <property type="match status" value="1"/>
</dbReference>
<protein>
    <recommendedName>
        <fullName evidence="2">Bacterial type II secretion system protein E domain-containing protein</fullName>
    </recommendedName>
</protein>
<dbReference type="PANTHER" id="PTHR30486:SF15">
    <property type="entry name" value="TYPE II_IV SECRETION SYSTEM ATPASE"/>
    <property type="match status" value="1"/>
</dbReference>
<dbReference type="CDD" id="cd01130">
    <property type="entry name" value="VirB11-like_ATPase"/>
    <property type="match status" value="1"/>
</dbReference>
<dbReference type="InterPro" id="IPR001482">
    <property type="entry name" value="T2SS/T4SS_dom"/>
</dbReference>
<dbReference type="Pfam" id="PF00437">
    <property type="entry name" value="T2SSE"/>
    <property type="match status" value="1"/>
</dbReference>
<accession>A0A1J5TGW2</accession>
<dbReference type="Proteomes" id="UP000183403">
    <property type="component" value="Unassembled WGS sequence"/>
</dbReference>
<comment type="caution">
    <text evidence="3">The sequence shown here is derived from an EMBL/GenBank/DDBJ whole genome shotgun (WGS) entry which is preliminary data.</text>
</comment>
<comment type="similarity">
    <text evidence="1">Belongs to the GSP E family.</text>
</comment>
<reference evidence="3 4" key="1">
    <citation type="submission" date="2016-08" db="EMBL/GenBank/DDBJ databases">
        <title>New Insights into Marine Group III Euryarchaeota, from dark to light.</title>
        <authorList>
            <person name="Haro-Moreno J.M."/>
            <person name="Rodriguez-Valera F."/>
            <person name="Lopez-Garcia P."/>
            <person name="Moreira D."/>
            <person name="Martin-Cuadrado A.B."/>
        </authorList>
    </citation>
    <scope>NUCLEOTIDE SEQUENCE [LARGE SCALE GENOMIC DNA]</scope>
    <source>
        <strain evidence="3">CG-Epi6</strain>
    </source>
</reference>
<dbReference type="EMBL" id="MIYV01000011">
    <property type="protein sequence ID" value="OIR12948.1"/>
    <property type="molecule type" value="Genomic_DNA"/>
</dbReference>
<dbReference type="Gene3D" id="3.30.450.380">
    <property type="match status" value="1"/>
</dbReference>
<dbReference type="AlphaFoldDB" id="A0A1J5TGW2"/>
<evidence type="ECO:0000256" key="1">
    <source>
        <dbReference type="ARBA" id="ARBA00006611"/>
    </source>
</evidence>
<organism evidence="3 4">
    <name type="scientific">Marine Group III euryarchaeote CG-Epi6</name>
    <dbReference type="NCBI Taxonomy" id="1889000"/>
    <lineage>
        <taxon>Archaea</taxon>
        <taxon>Methanobacteriati</taxon>
        <taxon>Thermoplasmatota</taxon>
        <taxon>Thermoplasmata</taxon>
        <taxon>Candidatus Thermoprofundales</taxon>
    </lineage>
</organism>
<name>A0A1J5TGW2_9ARCH</name>
<dbReference type="GO" id="GO:0016887">
    <property type="term" value="F:ATP hydrolysis activity"/>
    <property type="evidence" value="ECO:0007669"/>
    <property type="project" value="InterPro"/>
</dbReference>
<dbReference type="InterPro" id="IPR050921">
    <property type="entry name" value="T4SS_GSP_E_ATPase"/>
</dbReference>
<feature type="domain" description="Bacterial type II secretion system protein E" evidence="2">
    <location>
        <begin position="74"/>
        <end position="312"/>
    </location>
</feature>
<evidence type="ECO:0000259" key="2">
    <source>
        <dbReference type="Pfam" id="PF00437"/>
    </source>
</evidence>
<sequence length="410" mass="45303">MQQGRIIEQYPTANIVERPDAERPLYQVTKAVKSPSYGALKPLLDDDNLEEIMYNHPDKAVMVAHRKHGMCVTNVKLTSEEATAIIQKVGKYVGRKVGPGNLLLDGRLPDGSRVNATIPPVSPNGPTMTIRKQMNDPLTVVNLMKFGTMSPRLASLLWMFADGMGSAPSNILVAGGTGSGKTTTLNVLGLFIPSKDRLITIEDVTEVQLKHEHHVQLETFNSTKPEEPEVDMDSLLKNTLRMRPDRIIVGEVRGPEAKTLFTAMNTGHDGCFGTVHANTAQETVSRLINPPMEVPPIMMNALHLIIMQSRINVNGKQIRTITEVSELAGLEGSKPRLNTLFKWNGQSNQLEETGVPSKLRERISKAAGVAPRQFDEMAQNRQKILESLVQRNIDDIGQVSTVVQNYYAKM</sequence>
<evidence type="ECO:0000313" key="3">
    <source>
        <dbReference type="EMBL" id="OIR12948.1"/>
    </source>
</evidence>
<evidence type="ECO:0000313" key="4">
    <source>
        <dbReference type="Proteomes" id="UP000183403"/>
    </source>
</evidence>
<dbReference type="SUPFAM" id="SSF52540">
    <property type="entry name" value="P-loop containing nucleoside triphosphate hydrolases"/>
    <property type="match status" value="1"/>
</dbReference>
<dbReference type="Gene3D" id="3.40.50.300">
    <property type="entry name" value="P-loop containing nucleotide triphosphate hydrolases"/>
    <property type="match status" value="1"/>
</dbReference>
<dbReference type="InterPro" id="IPR027417">
    <property type="entry name" value="P-loop_NTPase"/>
</dbReference>